<name>A0A0G4F152_9ALVE</name>
<feature type="region of interest" description="Disordered" evidence="2">
    <location>
        <begin position="349"/>
        <end position="389"/>
    </location>
</feature>
<feature type="compositionally biased region" description="Polar residues" evidence="2">
    <location>
        <begin position="232"/>
        <end position="243"/>
    </location>
</feature>
<dbReference type="VEuPathDB" id="CryptoDB:Cvel_14613"/>
<feature type="region of interest" description="Disordered" evidence="2">
    <location>
        <begin position="198"/>
        <end position="220"/>
    </location>
</feature>
<gene>
    <name evidence="3" type="ORF">Cvel_14613</name>
</gene>
<reference evidence="3" key="1">
    <citation type="submission" date="2014-11" db="EMBL/GenBank/DDBJ databases">
        <authorList>
            <person name="Otto D Thomas"/>
            <person name="Naeem Raeece"/>
        </authorList>
    </citation>
    <scope>NUCLEOTIDE SEQUENCE</scope>
</reference>
<feature type="compositionally biased region" description="Low complexity" evidence="2">
    <location>
        <begin position="283"/>
        <end position="294"/>
    </location>
</feature>
<keyword evidence="1" id="KW-0175">Coiled coil</keyword>
<feature type="coiled-coil region" evidence="1">
    <location>
        <begin position="104"/>
        <end position="180"/>
    </location>
</feature>
<feature type="compositionally biased region" description="Polar residues" evidence="2">
    <location>
        <begin position="267"/>
        <end position="282"/>
    </location>
</feature>
<accession>A0A0G4F152</accession>
<feature type="compositionally biased region" description="Low complexity" evidence="2">
    <location>
        <begin position="200"/>
        <end position="211"/>
    </location>
</feature>
<feature type="compositionally biased region" description="Low complexity" evidence="2">
    <location>
        <begin position="349"/>
        <end position="373"/>
    </location>
</feature>
<protein>
    <submittedName>
        <fullName evidence="3">Uncharacterized protein</fullName>
    </submittedName>
</protein>
<sequence>MLERAIEERLTAFDVLPRLLGRLLGSGFALGGAVEQSSAAAAGQQGTGAGREPIRVFMILYKHCKTIGVDLSRVAVKNPSLLKSQMEGEIRTLFSQVAAQQVRQNDLQTQLLQEKKEKAELDKERTDALRKINSLEKVNEAESNKRNTLEAQLVAARKREDQDKQEKKKLQEQLNAKTQALAIKTKSLEDVRKLNAQLRQKPQAQPKTPAPVERDPLRPLQGRSSVALSFSRTNSQNMHSQQGKGPVKAPPQKKAHNALASVPPPNNTKKQQVESATATKNNTADPPKATATTDFLIPPTPAVVERQETQQTAAFGHAENAAYMTPQISKRVPEPTSYIAPLPPPFFVQQQQQHQAPLSVGRQTATPAATTVTGGMPRQWTPDPASQTV</sequence>
<evidence type="ECO:0000313" key="3">
    <source>
        <dbReference type="EMBL" id="CEM05428.1"/>
    </source>
</evidence>
<dbReference type="AlphaFoldDB" id="A0A0G4F152"/>
<dbReference type="EMBL" id="CDMZ01000050">
    <property type="protein sequence ID" value="CEM05428.1"/>
    <property type="molecule type" value="Genomic_DNA"/>
</dbReference>
<evidence type="ECO:0000256" key="1">
    <source>
        <dbReference type="SAM" id="Coils"/>
    </source>
</evidence>
<evidence type="ECO:0000256" key="2">
    <source>
        <dbReference type="SAM" id="MobiDB-lite"/>
    </source>
</evidence>
<organism evidence="3">
    <name type="scientific">Chromera velia CCMP2878</name>
    <dbReference type="NCBI Taxonomy" id="1169474"/>
    <lineage>
        <taxon>Eukaryota</taxon>
        <taxon>Sar</taxon>
        <taxon>Alveolata</taxon>
        <taxon>Colpodellida</taxon>
        <taxon>Chromeraceae</taxon>
        <taxon>Chromera</taxon>
    </lineage>
</organism>
<feature type="region of interest" description="Disordered" evidence="2">
    <location>
        <begin position="232"/>
        <end position="295"/>
    </location>
</feature>
<proteinExistence type="predicted"/>